<dbReference type="Gene3D" id="2.40.50.230">
    <property type="entry name" value="Gp5 N-terminal domain"/>
    <property type="match status" value="1"/>
</dbReference>
<protein>
    <submittedName>
        <fullName evidence="2">Type VI secretion system tip protein VgrG</fullName>
    </submittedName>
</protein>
<dbReference type="InterPro" id="IPR006533">
    <property type="entry name" value="T6SS_Vgr_RhsGE"/>
</dbReference>
<dbReference type="InterPro" id="IPR006531">
    <property type="entry name" value="Gp5/Vgr_OB"/>
</dbReference>
<dbReference type="RefSeq" id="WP_126677529.1">
    <property type="nucleotide sequence ID" value="NZ_RYYU01000001.1"/>
</dbReference>
<proteinExistence type="predicted"/>
<gene>
    <name evidence="2" type="primary">vgrG</name>
    <name evidence="2" type="ORF">EHV08_00670</name>
</gene>
<evidence type="ECO:0000313" key="2">
    <source>
        <dbReference type="EMBL" id="RUL58426.1"/>
    </source>
</evidence>
<comment type="caution">
    <text evidence="2">The sequence shown here is derived from an EMBL/GenBank/DDBJ whole genome shotgun (WGS) entry which is preliminary data.</text>
</comment>
<dbReference type="SUPFAM" id="SSF69279">
    <property type="entry name" value="Phage tail proteins"/>
    <property type="match status" value="1"/>
</dbReference>
<dbReference type="Gene3D" id="3.55.50.10">
    <property type="entry name" value="Baseplate protein-like domains"/>
    <property type="match status" value="1"/>
</dbReference>
<dbReference type="InterPro" id="IPR037026">
    <property type="entry name" value="Vgr_OB-fold_dom_sf"/>
</dbReference>
<dbReference type="OrthoDB" id="1907165at2"/>
<dbReference type="NCBIfam" id="TIGR01646">
    <property type="entry name" value="vgr_GE"/>
    <property type="match status" value="1"/>
</dbReference>
<evidence type="ECO:0000313" key="3">
    <source>
        <dbReference type="Proteomes" id="UP000278983"/>
    </source>
</evidence>
<organism evidence="2 3">
    <name type="scientific">Prevotella koreensis</name>
    <dbReference type="NCBI Taxonomy" id="2490854"/>
    <lineage>
        <taxon>Bacteria</taxon>
        <taxon>Pseudomonadati</taxon>
        <taxon>Bacteroidota</taxon>
        <taxon>Bacteroidia</taxon>
        <taxon>Bacteroidales</taxon>
        <taxon>Prevotellaceae</taxon>
        <taxon>Prevotella</taxon>
    </lineage>
</organism>
<reference evidence="2 3" key="1">
    <citation type="submission" date="2018-12" db="EMBL/GenBank/DDBJ databases">
        <title>Genome sequencing of Prevotella sp. KCOM 3155 (= JS262).</title>
        <authorList>
            <person name="Kook J.-K."/>
            <person name="Park S.-N."/>
            <person name="Lim Y.K."/>
        </authorList>
    </citation>
    <scope>NUCLEOTIDE SEQUENCE [LARGE SCALE GENOMIC DNA]</scope>
    <source>
        <strain evidence="2 3">KCOM 3155</strain>
    </source>
</reference>
<accession>A0A432LGZ6</accession>
<dbReference type="AlphaFoldDB" id="A0A432LGZ6"/>
<dbReference type="Pfam" id="PF04717">
    <property type="entry name" value="Phage_base_V"/>
    <property type="match status" value="1"/>
</dbReference>
<dbReference type="Proteomes" id="UP000278983">
    <property type="component" value="Unassembled WGS sequence"/>
</dbReference>
<keyword evidence="3" id="KW-1185">Reference proteome</keyword>
<feature type="domain" description="Gp5/Type VI secretion system Vgr protein OB-fold" evidence="1">
    <location>
        <begin position="371"/>
        <end position="445"/>
    </location>
</feature>
<dbReference type="Gene3D" id="2.30.110.50">
    <property type="match status" value="1"/>
</dbReference>
<name>A0A432LGZ6_9BACT</name>
<evidence type="ECO:0000259" key="1">
    <source>
        <dbReference type="Pfam" id="PF04717"/>
    </source>
</evidence>
<dbReference type="EMBL" id="RYYU01000001">
    <property type="protein sequence ID" value="RUL58426.1"/>
    <property type="molecule type" value="Genomic_DNA"/>
</dbReference>
<sequence length="574" mass="62697">MAETNADNSALSFKIMIDGEDLAEIAEVISIHLEKQFCKIPTAQITLYYGSLLNNTFADDERNAIAVGSDIEISASDDTCLFKGFVVRKSVSLTNRKSLLTLTVKNKAYRMAQSRWNHVFANVTDSDIIEQIIQKYSIGCDVESTSYQHELVTQCNCTDWDFVNLKADANGLLFFADDEKISVMKPNTGSASHEINGYDSILSFDAQIDGRNAFSGIKASSWNYNSQEKQDVEVQNSDSFKQGNATTGQLADKLKNEMLNINFLSSFVDTEAMTGKINGMMMRYNLSRIIGKVKIYGILSSKPGECVTFSGVGESFNGNAFITSVEMDFTDGAWTTTLGFGMEETPYFWAYDDVNAAPSSELGAAVYGLQLGKVTAVEGDPADEFRIKVSLPCFDGDYTEVWARVAMPDAGESRGIFFYPEVDDEVVIGFVDQNPNNPIVLGTLHSSKRSAPQPLSNDNNMKGIYLKSEIKLEFNEEDKIVNLETSGGNKLVLNDKDGKIEIVDSNGNQITMDNQGITIKSAGKIAVEASQDMSLKGVNITAEAQAQLKASGCAQTELSSSGIMVVKGSLVQIN</sequence>
<dbReference type="SUPFAM" id="SSF69255">
    <property type="entry name" value="gp5 N-terminal domain-like"/>
    <property type="match status" value="1"/>
</dbReference>